<proteinExistence type="predicted"/>
<dbReference type="PANTHER" id="PTHR47018:SF1">
    <property type="entry name" value="TESMIN_TSO1-LIKE CXC DOMAIN-CONTAINING PROTEIN"/>
    <property type="match status" value="1"/>
</dbReference>
<sequence length="516" mass="57362">MTNVFQRNKCNVSSDNNVNFAGRYTLVMAYTQDERQGRRLATRRPRVFSGCGRDLSLGKIYNSPAASVRQSRSGIEAAMIAHNGRYHQSCKLKYNNTMLNRAKTDKVCQKTNVPLETKRVRYTSPATAKEATCFFYNTGAGLEGLHDADTFELDARVRTCARLVEDNDLSGRLSAGDMVTPEAKFHTSCLLQLYNKARKPKSGESEPNNHEKSLHAYILAELVMHIEEVCADDETSAVSKLADLADLYLNRLNQLGVQIDGRVHTTRLKQRVLAHFPDMRAYAKGRDTILAFNEDVGSSLIKVCEFGSDNDAVQLAHSAQIVSRVMFGGEKRFTGFLSTCQQESVPPLLLGLVEDNSTAALTIAQFLKFSSIKYRRTRTLPSHRTVRHSQLQETPDPINLGLILHARTQKGEIIEKLYSLGISVSYDSVLQMSTQLGNDASIKRQTVNCRHRCCAAIYVSYAQGLPVGNELWLAFGTEEHFRYLAAHNIAAGIGSDKSPALPLSHALTVSNMFCRT</sequence>
<keyword evidence="2" id="KW-1185">Reference proteome</keyword>
<dbReference type="PANTHER" id="PTHR47018">
    <property type="entry name" value="CXC DOMAIN-CONTAINING PROTEIN-RELATED"/>
    <property type="match status" value="1"/>
</dbReference>
<evidence type="ECO:0000313" key="1">
    <source>
        <dbReference type="EMBL" id="KAJ8865799.1"/>
    </source>
</evidence>
<evidence type="ECO:0000313" key="2">
    <source>
        <dbReference type="Proteomes" id="UP001159363"/>
    </source>
</evidence>
<protein>
    <submittedName>
        <fullName evidence="1">Uncharacterized protein</fullName>
    </submittedName>
</protein>
<gene>
    <name evidence="1" type="ORF">PR048_033321</name>
</gene>
<comment type="caution">
    <text evidence="1">The sequence shown here is derived from an EMBL/GenBank/DDBJ whole genome shotgun (WGS) entry which is preliminary data.</text>
</comment>
<dbReference type="EMBL" id="JARBHB010000017">
    <property type="protein sequence ID" value="KAJ8865799.1"/>
    <property type="molecule type" value="Genomic_DNA"/>
</dbReference>
<organism evidence="1 2">
    <name type="scientific">Dryococelus australis</name>
    <dbReference type="NCBI Taxonomy" id="614101"/>
    <lineage>
        <taxon>Eukaryota</taxon>
        <taxon>Metazoa</taxon>
        <taxon>Ecdysozoa</taxon>
        <taxon>Arthropoda</taxon>
        <taxon>Hexapoda</taxon>
        <taxon>Insecta</taxon>
        <taxon>Pterygota</taxon>
        <taxon>Neoptera</taxon>
        <taxon>Polyneoptera</taxon>
        <taxon>Phasmatodea</taxon>
        <taxon>Verophasmatodea</taxon>
        <taxon>Anareolatae</taxon>
        <taxon>Phasmatidae</taxon>
        <taxon>Eurycanthinae</taxon>
        <taxon>Dryococelus</taxon>
    </lineage>
</organism>
<accession>A0ABQ9G453</accession>
<name>A0ABQ9G453_9NEOP</name>
<reference evidence="1 2" key="1">
    <citation type="submission" date="2023-02" db="EMBL/GenBank/DDBJ databases">
        <title>LHISI_Scaffold_Assembly.</title>
        <authorList>
            <person name="Stuart O.P."/>
            <person name="Cleave R."/>
            <person name="Magrath M.J.L."/>
            <person name="Mikheyev A.S."/>
        </authorList>
    </citation>
    <scope>NUCLEOTIDE SEQUENCE [LARGE SCALE GENOMIC DNA]</scope>
    <source>
        <strain evidence="1">Daus_M_001</strain>
        <tissue evidence="1">Leg muscle</tissue>
    </source>
</reference>
<dbReference type="Proteomes" id="UP001159363">
    <property type="component" value="Chromosome 16"/>
</dbReference>